<feature type="region of interest" description="Disordered" evidence="1">
    <location>
        <begin position="416"/>
        <end position="446"/>
    </location>
</feature>
<dbReference type="RefSeq" id="WP_191815679.1">
    <property type="nucleotide sequence ID" value="NZ_JACSPV010000050.1"/>
</dbReference>
<evidence type="ECO:0000313" key="2">
    <source>
        <dbReference type="EMBL" id="MBD8007194.1"/>
    </source>
</evidence>
<evidence type="ECO:0000256" key="1">
    <source>
        <dbReference type="SAM" id="MobiDB-lite"/>
    </source>
</evidence>
<protein>
    <recommendedName>
        <fullName evidence="4">Transcriptional regulator</fullName>
    </recommendedName>
</protein>
<dbReference type="Gene3D" id="3.30.70.270">
    <property type="match status" value="1"/>
</dbReference>
<evidence type="ECO:0008006" key="4">
    <source>
        <dbReference type="Google" id="ProtNLM"/>
    </source>
</evidence>
<feature type="compositionally biased region" description="Basic and acidic residues" evidence="1">
    <location>
        <begin position="431"/>
        <end position="446"/>
    </location>
</feature>
<dbReference type="InterPro" id="IPR043128">
    <property type="entry name" value="Rev_trsase/Diguanyl_cyclase"/>
</dbReference>
<gene>
    <name evidence="2" type="ORF">H9631_19205</name>
</gene>
<dbReference type="Proteomes" id="UP000648182">
    <property type="component" value="Unassembled WGS sequence"/>
</dbReference>
<sequence length="446" mass="50547">MKAKAGVVGPKDMVETICEIAEEYDEQLTTVPFDYVHAEEATEIVRKNQQVVDFWIFAGPALHAFVNKSGSQQPFFYLKLDGSSLQKTLLEISYKDHLSLSRMSIDLLTERDVYETYRELDIPYNDIYFHELEYDTPLDKLLTFHQELYTSGKVDICVTGLHFIYEQLKLQGIPVYRVIPTRVNIRETLLSAIEKWTTHQFRKSQIAVLLIEVDKIEQSTNSSATISYDAHRINLELQTAVLDFAESISGSFVNLGLGSFIIFSTRGFSKDAGQHVQYLLESMALVTDLPANIGVGYGDTALKAEENARVALHHAQNFEPFCAFLVDDRDNITGPLKQEENISFSYRTEDRETSDKLKESGVTITTFNKILSVQKRTGNHSVTTNLLADWLKMTPRNARRILTGLVEQGLAQVIGEEAPSSKGRPRKIYRVKTDRNSGKNEKNDRS</sequence>
<comment type="caution">
    <text evidence="2">The sequence shown here is derived from an EMBL/GenBank/DDBJ whole genome shotgun (WGS) entry which is preliminary data.</text>
</comment>
<keyword evidence="3" id="KW-1185">Reference proteome</keyword>
<organism evidence="2 3">
    <name type="scientific">Bacillus norwichensis</name>
    <dbReference type="NCBI Taxonomy" id="2762217"/>
    <lineage>
        <taxon>Bacteria</taxon>
        <taxon>Bacillati</taxon>
        <taxon>Bacillota</taxon>
        <taxon>Bacilli</taxon>
        <taxon>Bacillales</taxon>
        <taxon>Bacillaceae</taxon>
        <taxon>Bacillus</taxon>
    </lineage>
</organism>
<name>A0ABR8VR18_9BACI</name>
<dbReference type="EMBL" id="JACSPV010000050">
    <property type="protein sequence ID" value="MBD8007194.1"/>
    <property type="molecule type" value="Genomic_DNA"/>
</dbReference>
<evidence type="ECO:0000313" key="3">
    <source>
        <dbReference type="Proteomes" id="UP000648182"/>
    </source>
</evidence>
<proteinExistence type="predicted"/>
<accession>A0ABR8VR18</accession>
<reference evidence="2 3" key="1">
    <citation type="submission" date="2020-08" db="EMBL/GenBank/DDBJ databases">
        <title>A Genomic Blueprint of the Chicken Gut Microbiome.</title>
        <authorList>
            <person name="Gilroy R."/>
            <person name="Ravi A."/>
            <person name="Getino M."/>
            <person name="Pursley I."/>
            <person name="Horton D.L."/>
            <person name="Alikhan N.-F."/>
            <person name="Baker D."/>
            <person name="Gharbi K."/>
            <person name="Hall N."/>
            <person name="Watson M."/>
            <person name="Adriaenssens E.M."/>
            <person name="Foster-Nyarko E."/>
            <person name="Jarju S."/>
            <person name="Secka A."/>
            <person name="Antonio M."/>
            <person name="Oren A."/>
            <person name="Chaudhuri R."/>
            <person name="La Ragione R.M."/>
            <person name="Hildebrand F."/>
            <person name="Pallen M.J."/>
        </authorList>
    </citation>
    <scope>NUCLEOTIDE SEQUENCE [LARGE SCALE GENOMIC DNA]</scope>
    <source>
        <strain evidence="2 3">Sa1BUA2</strain>
    </source>
</reference>